<feature type="compositionally biased region" description="Low complexity" evidence="1">
    <location>
        <begin position="417"/>
        <end position="431"/>
    </location>
</feature>
<evidence type="ECO:0008006" key="5">
    <source>
        <dbReference type="Google" id="ProtNLM"/>
    </source>
</evidence>
<evidence type="ECO:0000313" key="3">
    <source>
        <dbReference type="EMBL" id="KAL0566365.1"/>
    </source>
</evidence>
<feature type="compositionally biased region" description="Low complexity" evidence="1">
    <location>
        <begin position="592"/>
        <end position="601"/>
    </location>
</feature>
<proteinExistence type="predicted"/>
<gene>
    <name evidence="3" type="ORF">V5O48_015651</name>
</gene>
<dbReference type="CDD" id="cd12087">
    <property type="entry name" value="TM_EGFR-like"/>
    <property type="match status" value="1"/>
</dbReference>
<comment type="caution">
    <text evidence="3">The sequence shown here is derived from an EMBL/GenBank/DDBJ whole genome shotgun (WGS) entry which is preliminary data.</text>
</comment>
<feature type="region of interest" description="Disordered" evidence="1">
    <location>
        <begin position="576"/>
        <end position="636"/>
    </location>
</feature>
<keyword evidence="4" id="KW-1185">Reference proteome</keyword>
<keyword evidence="2" id="KW-0812">Transmembrane</keyword>
<dbReference type="Proteomes" id="UP001465976">
    <property type="component" value="Unassembled WGS sequence"/>
</dbReference>
<name>A0ABR3ETY5_9AGAR</name>
<reference evidence="3 4" key="1">
    <citation type="submission" date="2024-02" db="EMBL/GenBank/DDBJ databases">
        <title>A draft genome for the cacao thread blight pathogen Marasmius crinis-equi.</title>
        <authorList>
            <person name="Cohen S.P."/>
            <person name="Baruah I.K."/>
            <person name="Amoako-Attah I."/>
            <person name="Bukari Y."/>
            <person name="Meinhardt L.W."/>
            <person name="Bailey B.A."/>
        </authorList>
    </citation>
    <scope>NUCLEOTIDE SEQUENCE [LARGE SCALE GENOMIC DNA]</scope>
    <source>
        <strain evidence="3 4">GH-76</strain>
    </source>
</reference>
<evidence type="ECO:0000256" key="1">
    <source>
        <dbReference type="SAM" id="MobiDB-lite"/>
    </source>
</evidence>
<protein>
    <recommendedName>
        <fullName evidence="5">Glycoside hydrolase family 76 protein</fullName>
    </recommendedName>
</protein>
<accession>A0ABR3ETY5</accession>
<keyword evidence="2" id="KW-1133">Transmembrane helix</keyword>
<evidence type="ECO:0000256" key="2">
    <source>
        <dbReference type="SAM" id="Phobius"/>
    </source>
</evidence>
<feature type="region of interest" description="Disordered" evidence="1">
    <location>
        <begin position="414"/>
        <end position="436"/>
    </location>
</feature>
<sequence length="636" mass="69420">MLVIFFYRAVFVTLHYKPGRRLAVKKPSINNTLDERITLAIGAINAGIAGLDSNGYFPAVYSTPDSYPQVAEVAPGNSALLFSQMAEFDLLTQRKEFKDAFASNIQNASHSGLNGTFLVRTVLQLLEYGYAAVRGFKAYNDSSFLDIARLMWDYGRAYTLNNDTGHNDIYPSAPVSQLDCARSADDLAGGTFLITYSKLTNGPPENAFLDGTSTAAFALLSASLAEATSNASYADAADQSILFIQNFMNMNDKATTTINATTCTILPHSGLLEIGPAGFLTEALVIMSLLPGSLQPRVGTPLDYEHRLSQIIQGAFAIVISRQDGIMTSFVDSGDAYLMRAFYQVYRRKPDLRANIKDFIGVQYNALIDLAKVPAKDVYSFKWIGPPPTDLLGIQGLNESMAATVLVGAIHFDDQDSNGTTPNTTPSSRPGTSRHDKVPVIAGATIGSVAFVTTAALLIWWTLRKRQRGSSSLNKFTVDAFLSTGPSPAPTARGKSSATVVSFTGQRGLEYQPSRTWLSIPRSRKARRMPEGSTDTAVNRASSGAQQPQVTDEVAGNRDQLTTEELVQMLNQRLQPGQWNEDEMPPDYISNQGGRSQSQSGDPRVERLSRHEEAGIQHSEWQNVYPEMQLTRDSEV</sequence>
<keyword evidence="2" id="KW-0472">Membrane</keyword>
<feature type="compositionally biased region" description="Polar residues" evidence="1">
    <location>
        <begin position="533"/>
        <end position="550"/>
    </location>
</feature>
<feature type="region of interest" description="Disordered" evidence="1">
    <location>
        <begin position="522"/>
        <end position="556"/>
    </location>
</feature>
<dbReference type="EMBL" id="JBAHYK010001921">
    <property type="protein sequence ID" value="KAL0566365.1"/>
    <property type="molecule type" value="Genomic_DNA"/>
</dbReference>
<evidence type="ECO:0000313" key="4">
    <source>
        <dbReference type="Proteomes" id="UP001465976"/>
    </source>
</evidence>
<feature type="compositionally biased region" description="Basic and acidic residues" evidence="1">
    <location>
        <begin position="603"/>
        <end position="615"/>
    </location>
</feature>
<organism evidence="3 4">
    <name type="scientific">Marasmius crinis-equi</name>
    <dbReference type="NCBI Taxonomy" id="585013"/>
    <lineage>
        <taxon>Eukaryota</taxon>
        <taxon>Fungi</taxon>
        <taxon>Dikarya</taxon>
        <taxon>Basidiomycota</taxon>
        <taxon>Agaricomycotina</taxon>
        <taxon>Agaricomycetes</taxon>
        <taxon>Agaricomycetidae</taxon>
        <taxon>Agaricales</taxon>
        <taxon>Marasmiineae</taxon>
        <taxon>Marasmiaceae</taxon>
        <taxon>Marasmius</taxon>
    </lineage>
</organism>
<feature type="transmembrane region" description="Helical" evidence="2">
    <location>
        <begin position="440"/>
        <end position="463"/>
    </location>
</feature>